<keyword evidence="2" id="KW-0732">Signal</keyword>
<dbReference type="RefSeq" id="WP_147584316.1">
    <property type="nucleotide sequence ID" value="NZ_CP042831.1"/>
</dbReference>
<feature type="region of interest" description="Disordered" evidence="1">
    <location>
        <begin position="159"/>
        <end position="206"/>
    </location>
</feature>
<dbReference type="KEGG" id="fak:FUA48_15185"/>
<keyword evidence="4" id="KW-1185">Reference proteome</keyword>
<organism evidence="3 4">
    <name type="scientific">Flavobacterium alkalisoli</name>
    <dbReference type="NCBI Taxonomy" id="2602769"/>
    <lineage>
        <taxon>Bacteria</taxon>
        <taxon>Pseudomonadati</taxon>
        <taxon>Bacteroidota</taxon>
        <taxon>Flavobacteriia</taxon>
        <taxon>Flavobacteriales</taxon>
        <taxon>Flavobacteriaceae</taxon>
        <taxon>Flavobacterium</taxon>
    </lineage>
</organism>
<protein>
    <submittedName>
        <fullName evidence="3">Uncharacterized protein</fullName>
    </submittedName>
</protein>
<feature type="chain" id="PRO_5022833110" evidence="2">
    <location>
        <begin position="21"/>
        <end position="339"/>
    </location>
</feature>
<evidence type="ECO:0000313" key="3">
    <source>
        <dbReference type="EMBL" id="QEE50872.1"/>
    </source>
</evidence>
<dbReference type="EMBL" id="CP042831">
    <property type="protein sequence ID" value="QEE50872.1"/>
    <property type="molecule type" value="Genomic_DNA"/>
</dbReference>
<gene>
    <name evidence="3" type="ORF">FUA48_15185</name>
</gene>
<evidence type="ECO:0000256" key="2">
    <source>
        <dbReference type="SAM" id="SignalP"/>
    </source>
</evidence>
<feature type="compositionally biased region" description="Acidic residues" evidence="1">
    <location>
        <begin position="162"/>
        <end position="201"/>
    </location>
</feature>
<sequence>MKTKLLFMGLFAALILSSCANEENQNTSDLKLKAEDNNSLAILQSKALNDLRQQFVFDAGEERVSFKSKSGVKIDINTSTLRVKGNPVSGPVVVEYIEIFGRGDMLTANKTASGISNQSENQEAAAPLVTGGEFYVNMTTEEGENIDDGAEYQLTVPTELTGGDDEDMTSWTGEEEDTNGDGEGDDDGDVTWDEDTDENGDDKDVPVEEGAYILTLDRFGWCNIDKLEQFGGEKTNIFVDVPNGFDNHNSKVYIAFDGQINMMFRIDDYDNAAQLFQNINNVIPLGVQCHVIFASGQGNQWLYAVKSLTTVPNGVVVFTQGDIVTATQNDVINMLNSLP</sequence>
<reference evidence="3 4" key="1">
    <citation type="submission" date="2019-08" db="EMBL/GenBank/DDBJ databases">
        <title>Flavobacterium alkalisoli sp. nov., isolated from rhizosphere soil of Suaeda salsa.</title>
        <authorList>
            <person name="Sun J.-Q."/>
            <person name="Xu L."/>
        </authorList>
    </citation>
    <scope>NUCLEOTIDE SEQUENCE [LARGE SCALE GENOMIC DNA]</scope>
    <source>
        <strain evidence="3 4">XS-5</strain>
    </source>
</reference>
<dbReference type="OrthoDB" id="1488726at2"/>
<dbReference type="PROSITE" id="PS51257">
    <property type="entry name" value="PROKAR_LIPOPROTEIN"/>
    <property type="match status" value="1"/>
</dbReference>
<evidence type="ECO:0000256" key="1">
    <source>
        <dbReference type="SAM" id="MobiDB-lite"/>
    </source>
</evidence>
<name>A0A5B9G0K3_9FLAO</name>
<feature type="signal peptide" evidence="2">
    <location>
        <begin position="1"/>
        <end position="20"/>
    </location>
</feature>
<dbReference type="AlphaFoldDB" id="A0A5B9G0K3"/>
<evidence type="ECO:0000313" key="4">
    <source>
        <dbReference type="Proteomes" id="UP000321222"/>
    </source>
</evidence>
<accession>A0A5B9G0K3</accession>
<proteinExistence type="predicted"/>
<dbReference type="Proteomes" id="UP000321222">
    <property type="component" value="Chromosome"/>
</dbReference>